<dbReference type="STRING" id="1817813.A2008_01285"/>
<gene>
    <name evidence="8" type="ORF">A2008_01285</name>
</gene>
<dbReference type="Pfam" id="PF00892">
    <property type="entry name" value="EamA"/>
    <property type="match status" value="2"/>
</dbReference>
<keyword evidence="5 6" id="KW-0472">Membrane</keyword>
<evidence type="ECO:0000256" key="4">
    <source>
        <dbReference type="ARBA" id="ARBA00022989"/>
    </source>
</evidence>
<evidence type="ECO:0000313" key="9">
    <source>
        <dbReference type="Proteomes" id="UP000178735"/>
    </source>
</evidence>
<feature type="transmembrane region" description="Helical" evidence="6">
    <location>
        <begin position="110"/>
        <end position="132"/>
    </location>
</feature>
<accession>A0A1F7WS13</accession>
<dbReference type="GO" id="GO:0005886">
    <property type="term" value="C:plasma membrane"/>
    <property type="evidence" value="ECO:0007669"/>
    <property type="project" value="UniProtKB-SubCell"/>
</dbReference>
<dbReference type="InterPro" id="IPR037185">
    <property type="entry name" value="EmrE-like"/>
</dbReference>
<evidence type="ECO:0000256" key="6">
    <source>
        <dbReference type="SAM" id="Phobius"/>
    </source>
</evidence>
<name>A0A1F7WS13_9BACT</name>
<dbReference type="PANTHER" id="PTHR32322">
    <property type="entry name" value="INNER MEMBRANE TRANSPORTER"/>
    <property type="match status" value="1"/>
</dbReference>
<dbReference type="Proteomes" id="UP000178735">
    <property type="component" value="Unassembled WGS sequence"/>
</dbReference>
<feature type="transmembrane region" description="Helical" evidence="6">
    <location>
        <begin position="170"/>
        <end position="189"/>
    </location>
</feature>
<keyword evidence="4 6" id="KW-1133">Transmembrane helix</keyword>
<evidence type="ECO:0000256" key="3">
    <source>
        <dbReference type="ARBA" id="ARBA00022692"/>
    </source>
</evidence>
<feature type="domain" description="EamA" evidence="7">
    <location>
        <begin position="49"/>
        <end position="182"/>
    </location>
</feature>
<keyword evidence="3 6" id="KW-0812">Transmembrane</keyword>
<proteinExistence type="predicted"/>
<evidence type="ECO:0000313" key="8">
    <source>
        <dbReference type="EMBL" id="OGM04948.1"/>
    </source>
</evidence>
<sequence length="334" mass="36458">MPVKEKTRAGLVEKFETSDDFLRAAGGKPSAASLTGGFEATRKNEILTLFILFLIAFAWGFNYVVVKNVYSAVTPFTYCASRFLAAGFMLMALAYYKLGANPLITNRKDLGMLALISLGGFGASNLLMAVALEYSPASTTSIILSTSPLITLIIAPVFKIDTFSSKKFLAILFSLFGIYCIFMDGQSVAAAGSKYYYGIMFAVLSTIAWSIYSIFSKPLLEKYSPLVLTANAVFISSIMMIPFAFDGLVSTKWLNLPAFVYASYVFSIFFSTILPMIFWNICIKKAGPVTTMTFSNLTPAFAMLTGYLLLHEPVSANQLTGSMIVIISVIIAYI</sequence>
<feature type="transmembrane region" description="Helical" evidence="6">
    <location>
        <begin position="72"/>
        <end position="98"/>
    </location>
</feature>
<reference evidence="8 9" key="1">
    <citation type="journal article" date="2016" name="Nat. Commun.">
        <title>Thousands of microbial genomes shed light on interconnected biogeochemical processes in an aquifer system.</title>
        <authorList>
            <person name="Anantharaman K."/>
            <person name="Brown C.T."/>
            <person name="Hug L.A."/>
            <person name="Sharon I."/>
            <person name="Castelle C.J."/>
            <person name="Probst A.J."/>
            <person name="Thomas B.C."/>
            <person name="Singh A."/>
            <person name="Wilkins M.J."/>
            <person name="Karaoz U."/>
            <person name="Brodie E.L."/>
            <person name="Williams K.H."/>
            <person name="Hubbard S.S."/>
            <person name="Banfield J.F."/>
        </authorList>
    </citation>
    <scope>NUCLEOTIDE SEQUENCE [LARGE SCALE GENOMIC DNA]</scope>
</reference>
<protein>
    <recommendedName>
        <fullName evidence="7">EamA domain-containing protein</fullName>
    </recommendedName>
</protein>
<feature type="transmembrane region" description="Helical" evidence="6">
    <location>
        <begin position="316"/>
        <end position="333"/>
    </location>
</feature>
<feature type="domain" description="EamA" evidence="7">
    <location>
        <begin position="197"/>
        <end position="333"/>
    </location>
</feature>
<comment type="caution">
    <text evidence="8">The sequence shown here is derived from an EMBL/GenBank/DDBJ whole genome shotgun (WGS) entry which is preliminary data.</text>
</comment>
<comment type="subcellular location">
    <subcellularLocation>
        <location evidence="1">Cell membrane</location>
        <topology evidence="1">Multi-pass membrane protein</topology>
    </subcellularLocation>
</comment>
<dbReference type="AlphaFoldDB" id="A0A1F7WS13"/>
<keyword evidence="2" id="KW-1003">Cell membrane</keyword>
<evidence type="ECO:0000256" key="5">
    <source>
        <dbReference type="ARBA" id="ARBA00023136"/>
    </source>
</evidence>
<dbReference type="SUPFAM" id="SSF103481">
    <property type="entry name" value="Multidrug resistance efflux transporter EmrE"/>
    <property type="match status" value="2"/>
</dbReference>
<evidence type="ECO:0000256" key="1">
    <source>
        <dbReference type="ARBA" id="ARBA00004651"/>
    </source>
</evidence>
<evidence type="ECO:0000259" key="7">
    <source>
        <dbReference type="Pfam" id="PF00892"/>
    </source>
</evidence>
<organism evidence="8 9">
    <name type="scientific">Candidatus Wallbacteria bacterium GWC2_49_35</name>
    <dbReference type="NCBI Taxonomy" id="1817813"/>
    <lineage>
        <taxon>Bacteria</taxon>
        <taxon>Candidatus Walliibacteriota</taxon>
    </lineage>
</organism>
<feature type="transmembrane region" description="Helical" evidence="6">
    <location>
        <begin position="46"/>
        <end position="66"/>
    </location>
</feature>
<dbReference type="InterPro" id="IPR000620">
    <property type="entry name" value="EamA_dom"/>
</dbReference>
<feature type="transmembrane region" description="Helical" evidence="6">
    <location>
        <begin position="257"/>
        <end position="279"/>
    </location>
</feature>
<feature type="transmembrane region" description="Helical" evidence="6">
    <location>
        <begin position="291"/>
        <end position="310"/>
    </location>
</feature>
<feature type="transmembrane region" description="Helical" evidence="6">
    <location>
        <begin position="195"/>
        <end position="214"/>
    </location>
</feature>
<dbReference type="PANTHER" id="PTHR32322:SF18">
    <property type="entry name" value="S-ADENOSYLMETHIONINE_S-ADENOSYLHOMOCYSTEINE TRANSPORTER"/>
    <property type="match status" value="1"/>
</dbReference>
<evidence type="ECO:0000256" key="2">
    <source>
        <dbReference type="ARBA" id="ARBA00022475"/>
    </source>
</evidence>
<dbReference type="InterPro" id="IPR050638">
    <property type="entry name" value="AA-Vitamin_Transporters"/>
</dbReference>
<dbReference type="EMBL" id="MGFH01000130">
    <property type="protein sequence ID" value="OGM04948.1"/>
    <property type="molecule type" value="Genomic_DNA"/>
</dbReference>
<feature type="transmembrane region" description="Helical" evidence="6">
    <location>
        <begin position="226"/>
        <end position="245"/>
    </location>
</feature>
<feature type="transmembrane region" description="Helical" evidence="6">
    <location>
        <begin position="138"/>
        <end position="158"/>
    </location>
</feature>